<reference evidence="1" key="1">
    <citation type="submission" date="2019-08" db="EMBL/GenBank/DDBJ databases">
        <authorList>
            <person name="Kucharzyk K."/>
            <person name="Murdoch R.W."/>
            <person name="Higgins S."/>
            <person name="Loffler F."/>
        </authorList>
    </citation>
    <scope>NUCLEOTIDE SEQUENCE</scope>
</reference>
<dbReference type="AlphaFoldDB" id="A0A644VEY2"/>
<comment type="caution">
    <text evidence="1">The sequence shown here is derived from an EMBL/GenBank/DDBJ whole genome shotgun (WGS) entry which is preliminary data.</text>
</comment>
<proteinExistence type="predicted"/>
<protein>
    <submittedName>
        <fullName evidence="1">Uncharacterized protein</fullName>
    </submittedName>
</protein>
<evidence type="ECO:0000313" key="1">
    <source>
        <dbReference type="EMBL" id="MPL89193.1"/>
    </source>
</evidence>
<organism evidence="1">
    <name type="scientific">bioreactor metagenome</name>
    <dbReference type="NCBI Taxonomy" id="1076179"/>
    <lineage>
        <taxon>unclassified sequences</taxon>
        <taxon>metagenomes</taxon>
        <taxon>ecological metagenomes</taxon>
    </lineage>
</organism>
<gene>
    <name evidence="1" type="ORF">SDC9_35226</name>
</gene>
<sequence length="97" mass="11122">MSKKNKRTLYECSHARVRNERICCDKEYPLSQASPDGSLDIQHLAEGKALAPKICQQCLNFDRIGPPIPEEERGWLKAKEVVKHDRNHRQALREAVA</sequence>
<accession>A0A644VEY2</accession>
<name>A0A644VEY2_9ZZZZ</name>
<dbReference type="EMBL" id="VSSQ01000275">
    <property type="protein sequence ID" value="MPL89193.1"/>
    <property type="molecule type" value="Genomic_DNA"/>
</dbReference>